<name>A0A4S3KPY9_9GAMM</name>
<organism evidence="2 3">
    <name type="scientific">Metallibacterium scheffleri</name>
    <dbReference type="NCBI Taxonomy" id="993689"/>
    <lineage>
        <taxon>Bacteria</taxon>
        <taxon>Pseudomonadati</taxon>
        <taxon>Pseudomonadota</taxon>
        <taxon>Gammaproteobacteria</taxon>
        <taxon>Lysobacterales</taxon>
        <taxon>Rhodanobacteraceae</taxon>
        <taxon>Metallibacterium</taxon>
    </lineage>
</organism>
<feature type="transmembrane region" description="Helical" evidence="1">
    <location>
        <begin position="41"/>
        <end position="61"/>
    </location>
</feature>
<protein>
    <submittedName>
        <fullName evidence="2">Uncharacterized protein</fullName>
    </submittedName>
</protein>
<accession>A0A4S3KPY9</accession>
<gene>
    <name evidence="2" type="ORF">B1806_06010</name>
</gene>
<dbReference type="AlphaFoldDB" id="A0A4S3KPY9"/>
<feature type="transmembrane region" description="Helical" evidence="1">
    <location>
        <begin position="124"/>
        <end position="142"/>
    </location>
</feature>
<keyword evidence="1" id="KW-1133">Transmembrane helix</keyword>
<evidence type="ECO:0000313" key="3">
    <source>
        <dbReference type="Proteomes" id="UP000307749"/>
    </source>
</evidence>
<dbReference type="Proteomes" id="UP000307749">
    <property type="component" value="Unassembled WGS sequence"/>
</dbReference>
<evidence type="ECO:0000256" key="1">
    <source>
        <dbReference type="SAM" id="Phobius"/>
    </source>
</evidence>
<keyword evidence="1" id="KW-0472">Membrane</keyword>
<dbReference type="RefSeq" id="WP_136256357.1">
    <property type="nucleotide sequence ID" value="NZ_LDOS01000001.1"/>
</dbReference>
<proteinExistence type="predicted"/>
<reference evidence="2 3" key="1">
    <citation type="submission" date="2017-02" db="EMBL/GenBank/DDBJ databases">
        <title>Whole genome sequencing of Metallibacterium scheffleri DSM 24874 (T).</title>
        <authorList>
            <person name="Kumar S."/>
            <person name="Patil P."/>
            <person name="Patil P.B."/>
        </authorList>
    </citation>
    <scope>NUCLEOTIDE SEQUENCE [LARGE SCALE GENOMIC DNA]</scope>
    <source>
        <strain evidence="2 3">DSM 24874</strain>
    </source>
</reference>
<keyword evidence="3" id="KW-1185">Reference proteome</keyword>
<keyword evidence="1" id="KW-0812">Transmembrane</keyword>
<sequence>MTQGSKAVAWLNLAFGTLNVVLGALALAAVWAFAAMFSQRTLAPAALLLGLGTGLLARASLPQARHYGALLALAATYAAAYYQQILMAAVRIAGTLGVPLLAALRESGLGMLALLARMAMSSSLLAWICAGMALATLGAWPFNRRGS</sequence>
<dbReference type="EMBL" id="MWQO01000018">
    <property type="protein sequence ID" value="THD10960.1"/>
    <property type="molecule type" value="Genomic_DNA"/>
</dbReference>
<feature type="transmembrane region" description="Helical" evidence="1">
    <location>
        <begin position="12"/>
        <end position="34"/>
    </location>
</feature>
<comment type="caution">
    <text evidence="2">The sequence shown here is derived from an EMBL/GenBank/DDBJ whole genome shotgun (WGS) entry which is preliminary data.</text>
</comment>
<evidence type="ECO:0000313" key="2">
    <source>
        <dbReference type="EMBL" id="THD10960.1"/>
    </source>
</evidence>